<keyword evidence="2" id="KW-1185">Reference proteome</keyword>
<evidence type="ECO:0000313" key="1">
    <source>
        <dbReference type="EMBL" id="GBN33026.1"/>
    </source>
</evidence>
<dbReference type="AlphaFoldDB" id="A0A4Y2N5C0"/>
<comment type="caution">
    <text evidence="1">The sequence shown here is derived from an EMBL/GenBank/DDBJ whole genome shotgun (WGS) entry which is preliminary data.</text>
</comment>
<proteinExistence type="predicted"/>
<name>A0A4Y2N5C0_ARAVE</name>
<gene>
    <name evidence="1" type="ORF">AVEN_264403_1</name>
</gene>
<dbReference type="Proteomes" id="UP000499080">
    <property type="component" value="Unassembled WGS sequence"/>
</dbReference>
<accession>A0A4Y2N5C0</accession>
<dbReference type="EMBL" id="BGPR01008322">
    <property type="protein sequence ID" value="GBN33026.1"/>
    <property type="molecule type" value="Genomic_DNA"/>
</dbReference>
<organism evidence="1 2">
    <name type="scientific">Araneus ventricosus</name>
    <name type="common">Orbweaver spider</name>
    <name type="synonym">Epeira ventricosa</name>
    <dbReference type="NCBI Taxonomy" id="182803"/>
    <lineage>
        <taxon>Eukaryota</taxon>
        <taxon>Metazoa</taxon>
        <taxon>Ecdysozoa</taxon>
        <taxon>Arthropoda</taxon>
        <taxon>Chelicerata</taxon>
        <taxon>Arachnida</taxon>
        <taxon>Araneae</taxon>
        <taxon>Araneomorphae</taxon>
        <taxon>Entelegynae</taxon>
        <taxon>Araneoidea</taxon>
        <taxon>Araneidae</taxon>
        <taxon>Araneus</taxon>
    </lineage>
</organism>
<evidence type="ECO:0000313" key="2">
    <source>
        <dbReference type="Proteomes" id="UP000499080"/>
    </source>
</evidence>
<sequence>MVVEAFVSSVNQSIESGVEEIRVRVSEPLNDGFLNFAIGSEMATCRVLLQRPEEMNIIWFEIRAVGRVFQNIPSETLFQITCNRSRMRSGVVVLQQDTFSEQSRSFPAKCFAQPGQRDTITGSIHGRSMRMEINQQQTLMGPKYCGHNFLC</sequence>
<reference evidence="1 2" key="1">
    <citation type="journal article" date="2019" name="Sci. Rep.">
        <title>Orb-weaving spider Araneus ventricosus genome elucidates the spidroin gene catalogue.</title>
        <authorList>
            <person name="Kono N."/>
            <person name="Nakamura H."/>
            <person name="Ohtoshi R."/>
            <person name="Moran D.A.P."/>
            <person name="Shinohara A."/>
            <person name="Yoshida Y."/>
            <person name="Fujiwara M."/>
            <person name="Mori M."/>
            <person name="Tomita M."/>
            <person name="Arakawa K."/>
        </authorList>
    </citation>
    <scope>NUCLEOTIDE SEQUENCE [LARGE SCALE GENOMIC DNA]</scope>
</reference>
<protein>
    <submittedName>
        <fullName evidence="1">Uncharacterized protein</fullName>
    </submittedName>
</protein>